<accession>A0A2W1D8P9</accession>
<evidence type="ECO:0000313" key="4">
    <source>
        <dbReference type="Proteomes" id="UP000249757"/>
    </source>
</evidence>
<evidence type="ECO:0000313" key="3">
    <source>
        <dbReference type="Proteomes" id="UP000245464"/>
    </source>
</evidence>
<reference evidence="4" key="4">
    <citation type="journal article" date="2022" name="Microb. Genom.">
        <title>A global pangenome for the wheat fungal pathogen Pyrenophora tritici-repentis and prediction of effector protein structural homology.</title>
        <authorList>
            <person name="Moolhuijzen P.M."/>
            <person name="See P.T."/>
            <person name="Shi G."/>
            <person name="Powell H.R."/>
            <person name="Cockram J."/>
            <person name="Jorgensen L.N."/>
            <person name="Benslimane H."/>
            <person name="Strelkov S.E."/>
            <person name="Turner J."/>
            <person name="Liu Z."/>
            <person name="Moffat C.S."/>
        </authorList>
    </citation>
    <scope>NUCLEOTIDE SEQUENCE [LARGE SCALE GENOMIC DNA]</scope>
</reference>
<comment type="caution">
    <text evidence="1">The sequence shown here is derived from an EMBL/GenBank/DDBJ whole genome shotgun (WGS) entry which is preliminary data.</text>
</comment>
<evidence type="ECO:0000313" key="1">
    <source>
        <dbReference type="EMBL" id="KAF7573730.1"/>
    </source>
</evidence>
<gene>
    <name evidence="2" type="ORF">Ptr86124_004534</name>
    <name evidence="1" type="ORF">PtrM4_086350</name>
</gene>
<dbReference type="AlphaFoldDB" id="A0A2W1D8P9"/>
<dbReference type="EMBL" id="NRDI02000005">
    <property type="protein sequence ID" value="KAI1515997.1"/>
    <property type="molecule type" value="Genomic_DNA"/>
</dbReference>
<organism evidence="1 3">
    <name type="scientific">Pyrenophora tritici-repentis</name>
    <dbReference type="NCBI Taxonomy" id="45151"/>
    <lineage>
        <taxon>Eukaryota</taxon>
        <taxon>Fungi</taxon>
        <taxon>Dikarya</taxon>
        <taxon>Ascomycota</taxon>
        <taxon>Pezizomycotina</taxon>
        <taxon>Dothideomycetes</taxon>
        <taxon>Pleosporomycetidae</taxon>
        <taxon>Pleosporales</taxon>
        <taxon>Pleosporineae</taxon>
        <taxon>Pleosporaceae</taxon>
        <taxon>Pyrenophora</taxon>
    </lineage>
</organism>
<dbReference type="Proteomes" id="UP000245464">
    <property type="component" value="Chromosome 3"/>
</dbReference>
<evidence type="ECO:0000313" key="2">
    <source>
        <dbReference type="EMBL" id="KAI1515997.1"/>
    </source>
</evidence>
<dbReference type="EMBL" id="NQIK02000003">
    <property type="protein sequence ID" value="KAF7573730.1"/>
    <property type="molecule type" value="Genomic_DNA"/>
</dbReference>
<proteinExistence type="predicted"/>
<dbReference type="OrthoDB" id="10369619at2759"/>
<reference evidence="2" key="3">
    <citation type="journal article" date="2022" name="bioRxiv">
        <title>A global pangenome for the wheat fungal pathogen Pyrenophora tritici-repentis and prediction of effector protein structural homology.</title>
        <authorList>
            <person name="Moolhuijzen P."/>
            <person name="See P.T."/>
            <person name="Shi G."/>
            <person name="Powell H.R."/>
            <person name="Cockram J."/>
            <person name="Jorgensen L.N."/>
            <person name="Benslimane H."/>
            <person name="Strelkov S.E."/>
            <person name="Turner J."/>
            <person name="Liu Z."/>
            <person name="Moffat C.S."/>
        </authorList>
    </citation>
    <scope>NUCLEOTIDE SEQUENCE</scope>
    <source>
        <strain evidence="2">86-124</strain>
    </source>
</reference>
<sequence>MDAEHNTLGSFVEAFRQVVIAKIACVPTDASDDTTKTIMGEITEEINTNDLKHRIVVEVIYSKAMLDSAWCTTAIKLLARLCDITSPNINNPNKEACPVLTPTCRHIVRFLPRRLCSTDTPALRLDPATKIDIMAKMITSEHLFVETNFDLLIHFIYTVGPNIDMSEQWGPELDVVLQSLQDGVSE</sequence>
<protein>
    <submittedName>
        <fullName evidence="1">Uncharacterized protein</fullName>
    </submittedName>
</protein>
<keyword evidence="4" id="KW-1185">Reference proteome</keyword>
<reference evidence="1" key="1">
    <citation type="journal article" date="2018" name="BMC Genomics">
        <title>Comparative genomics of the wheat fungal pathogen Pyrenophora tritici-repentis reveals chromosomal variations and genome plasticity.</title>
        <authorList>
            <person name="Moolhuijzen P."/>
            <person name="See P.T."/>
            <person name="Hane J.K."/>
            <person name="Shi G."/>
            <person name="Liu Z."/>
            <person name="Oliver R.P."/>
            <person name="Moffat C.S."/>
        </authorList>
    </citation>
    <scope>NUCLEOTIDE SEQUENCE [LARGE SCALE GENOMIC DNA]</scope>
    <source>
        <strain evidence="1">M4</strain>
    </source>
</reference>
<name>A0A2W1D8P9_9PLEO</name>
<dbReference type="Proteomes" id="UP000249757">
    <property type="component" value="Unassembled WGS sequence"/>
</dbReference>
<reference evidence="2" key="2">
    <citation type="submission" date="2021-05" db="EMBL/GenBank/DDBJ databases">
        <authorList>
            <person name="Moolhuijzen P.M."/>
            <person name="Moffat C.S."/>
        </authorList>
    </citation>
    <scope>NUCLEOTIDE SEQUENCE</scope>
    <source>
        <strain evidence="2">86-124</strain>
    </source>
</reference>